<keyword evidence="14 33" id="KW-0812">Transmembrane</keyword>
<keyword evidence="15 33" id="KW-0053">Apoptosis</keyword>
<evidence type="ECO:0000256" key="24">
    <source>
        <dbReference type="ARBA" id="ARBA00023054"/>
    </source>
</evidence>
<evidence type="ECO:0000256" key="3">
    <source>
        <dbReference type="ARBA" id="ARBA00004505"/>
    </source>
</evidence>
<keyword evidence="29 33" id="KW-0899">Viral immunoevasion</keyword>
<keyword evidence="10 33" id="KW-1165">Clathrin-mediated endocytosis of virus by host</keyword>
<dbReference type="GO" id="GO:0019082">
    <property type="term" value="P:viral protein processing"/>
    <property type="evidence" value="ECO:0007669"/>
    <property type="project" value="UniProtKB-UniRule"/>
</dbReference>
<feature type="transmembrane region" description="Helical" evidence="34">
    <location>
        <begin position="672"/>
        <end position="699"/>
    </location>
</feature>
<feature type="chain" id="PRO_5023283378" description="Envelope glycoprotein gp160" evidence="33">
    <location>
        <begin position="32"/>
        <end position="850"/>
    </location>
</feature>
<dbReference type="GO" id="GO:0016020">
    <property type="term" value="C:membrane"/>
    <property type="evidence" value="ECO:0007669"/>
    <property type="project" value="UniProtKB-UniRule"/>
</dbReference>
<dbReference type="InterPro" id="IPR037527">
    <property type="entry name" value="Gp160"/>
</dbReference>
<comment type="domain">
    <text evidence="33">The YXXL motif is involved in determining the exact site of viral release at the surface of infected mononuclear cells and promotes endocytosis. YXXL and di-leucine endocytosis motifs interact directly or indirectly with the clathrin adapter complexes, opperate independently, and their activities are not additive.</text>
</comment>
<feature type="compositionally biased region" description="Basic and acidic residues" evidence="35">
    <location>
        <begin position="720"/>
        <end position="739"/>
    </location>
</feature>
<dbReference type="GO" id="GO:0005198">
    <property type="term" value="F:structural molecule activity"/>
    <property type="evidence" value="ECO:0007669"/>
    <property type="project" value="UniProtKB-UniRule"/>
</dbReference>
<evidence type="ECO:0000256" key="4">
    <source>
        <dbReference type="ARBA" id="ARBA00004563"/>
    </source>
</evidence>
<organismHost>
    <name type="scientific">Homo sapiens</name>
    <name type="common">Human</name>
    <dbReference type="NCBI Taxonomy" id="9606"/>
</organismHost>
<organism evidence="38">
    <name type="scientific">Human immunodeficiency virus type 1</name>
    <name type="common">HIV-1</name>
    <dbReference type="NCBI Taxonomy" id="11676"/>
    <lineage>
        <taxon>Viruses</taxon>
        <taxon>Riboviria</taxon>
        <taxon>Pararnavirae</taxon>
        <taxon>Artverviricota</taxon>
        <taxon>Revtraviricetes</taxon>
        <taxon>Ortervirales</taxon>
        <taxon>Retroviridae</taxon>
        <taxon>Orthoretrovirinae</taxon>
        <taxon>Lentivirus</taxon>
        <taxon>Lentivirus humimdef1</taxon>
    </lineage>
</organism>
<feature type="region of interest" description="Disordered" evidence="35">
    <location>
        <begin position="713"/>
        <end position="739"/>
    </location>
</feature>
<dbReference type="SUPFAM" id="SSF58069">
    <property type="entry name" value="Virus ectodomain"/>
    <property type="match status" value="1"/>
</dbReference>
<dbReference type="GO" id="GO:0052031">
    <property type="term" value="P:symbiont-mediated perturbation of host defense response"/>
    <property type="evidence" value="ECO:0007669"/>
    <property type="project" value="UniProtKB-UniRule"/>
</dbReference>
<evidence type="ECO:0000256" key="11">
    <source>
        <dbReference type="ARBA" id="ARBA00022581"/>
    </source>
</evidence>
<keyword evidence="19 33" id="KW-1043">Host membrane</keyword>
<dbReference type="GO" id="GO:0019031">
    <property type="term" value="C:viral envelope"/>
    <property type="evidence" value="ECO:0007669"/>
    <property type="project" value="UniProtKB-KW"/>
</dbReference>
<keyword evidence="18 33" id="KW-0946">Virion</keyword>
<evidence type="ECO:0000256" key="34">
    <source>
        <dbReference type="RuleBase" id="RU363095"/>
    </source>
</evidence>
<dbReference type="FunFam" id="1.20.5.490:FF:000001">
    <property type="entry name" value="Envelope glycoprotein gp160"/>
    <property type="match status" value="1"/>
</dbReference>
<comment type="function">
    <text evidence="33">Surface protein gp120: Attaches the virus to the host lymphoid cell by binding to the primary receptor CD4. This interaction induces a structural rearrangement creating a high affinity binding site for a chemokine coreceptor like CXCR4 and/or CCR5. Acts as a ligand for CD209/DC-SIGN and CLEC4M/DC-SIGNR, which are respectively found on dendritic cells (DCs), and on endothelial cells of liver sinusoids and lymph node sinuses. These interactions allow capture of viral particles at mucosal surfaces by these cells and subsequent transmission to permissive cells. HIV subverts the migration properties of dendritic cells to gain access to CD4+ T-cells in lymph nodes. Virus transmission to permissive T-cells occurs either in trans (without DCs infection, through viral capture and transmission), or in cis (following DCs productive infection, through the usual CD4-gp120 interaction), thereby inducing a robust infection. In trans infection, bound virions remain infectious over days and it is proposed that they are not degraded, but protected in non-lysosomal acidic organelles within the DCs close to the cell membrane thus contributing to the viral infectious potential during DCs' migration from the periphery to the lymphoid tissues. On arrival at lymphoid tissues, intact virions recycle back to DCs' cell surface allowing virus transmission to CD4+ T-cells.</text>
</comment>
<keyword evidence="25 33" id="KW-0472">Membrane</keyword>
<evidence type="ECO:0000259" key="37">
    <source>
        <dbReference type="Pfam" id="PF00517"/>
    </source>
</evidence>
<evidence type="ECO:0000256" key="31">
    <source>
        <dbReference type="ARBA" id="ARBA00023296"/>
    </source>
</evidence>
<keyword evidence="20 33" id="KW-0261">Viral envelope protein</keyword>
<evidence type="ECO:0000256" key="2">
    <source>
        <dbReference type="ARBA" id="ARBA00004433"/>
    </source>
</evidence>
<keyword evidence="16 33" id="KW-0732">Signal</keyword>
<dbReference type="GO" id="GO:0019062">
    <property type="term" value="P:virion attachment to host cell"/>
    <property type="evidence" value="ECO:0007669"/>
    <property type="project" value="UniProtKB-UniRule"/>
</dbReference>
<keyword evidence="30 33" id="KW-0449">Lipoprotein</keyword>
<evidence type="ECO:0000256" key="23">
    <source>
        <dbReference type="ARBA" id="ARBA00023046"/>
    </source>
</evidence>
<dbReference type="GO" id="GO:0020002">
    <property type="term" value="C:host cell plasma membrane"/>
    <property type="evidence" value="ECO:0007669"/>
    <property type="project" value="UniProtKB-SubCell"/>
</dbReference>
<dbReference type="FunFam" id="1.10.287.210:FF:000001">
    <property type="entry name" value="Envelope glycoprotein gp160"/>
    <property type="match status" value="1"/>
</dbReference>
<comment type="subcellular location">
    <molecule>Transmembrane protein gp41</molecule>
    <subcellularLocation>
        <location evidence="33">Virion membrane</location>
        <topology evidence="33">Single-pass type I membrane protein</topology>
    </subcellularLocation>
    <subcellularLocation>
        <location evidence="33">Host cell membrane</location>
        <topology evidence="33">Single-pass type I membrane protein</topology>
    </subcellularLocation>
    <subcellularLocation>
        <location evidence="33">Host endosome membrane</location>
        <topology evidence="33">Single-pass type I membrane protein</topology>
    </subcellularLocation>
    <text evidence="33">It is probably concentrated at the site of budding and incorporated into the virions possibly by contacts between the cytoplasmic tail of Env and the N-terminus of Gag.</text>
</comment>
<feature type="disulfide bond" evidence="33">
    <location>
        <begin position="227"/>
        <end position="238"/>
    </location>
</feature>
<evidence type="ECO:0000256" key="32">
    <source>
        <dbReference type="ARBA" id="ARBA00062028"/>
    </source>
</evidence>
<dbReference type="GO" id="GO:0019064">
    <property type="term" value="P:fusion of virus membrane with host plasma membrane"/>
    <property type="evidence" value="ECO:0007669"/>
    <property type="project" value="UniProtKB-UniRule"/>
</dbReference>
<feature type="transmembrane region" description="Helical" evidence="34">
    <location>
        <begin position="506"/>
        <end position="529"/>
    </location>
</feature>
<evidence type="ECO:0000256" key="18">
    <source>
        <dbReference type="ARBA" id="ARBA00022844"/>
    </source>
</evidence>
<protein>
    <recommendedName>
        <fullName evidence="33">Envelope glycoprotein gp160</fullName>
    </recommendedName>
    <alternativeName>
        <fullName evidence="33">Env polyprotein</fullName>
    </alternativeName>
    <component>
        <recommendedName>
            <fullName evidence="33">Surface protein gp120</fullName>
            <shortName evidence="33">SU</shortName>
        </recommendedName>
        <alternativeName>
            <fullName evidence="33">Glycoprotein 120</fullName>
            <shortName evidence="33">gp120</shortName>
        </alternativeName>
    </component>
    <component>
        <recommendedName>
            <fullName evidence="33">Transmembrane protein gp41</fullName>
            <shortName evidence="33">TM</shortName>
        </recommendedName>
        <alternativeName>
            <fullName evidence="33">Glycoprotein 41</fullName>
            <shortName evidence="33">gp41</shortName>
        </alternativeName>
    </component>
</protein>
<proteinExistence type="inferred from homology"/>
<dbReference type="Gene3D" id="1.20.5.490">
    <property type="entry name" value="Single helix bin"/>
    <property type="match status" value="1"/>
</dbReference>
<keyword evidence="17 33" id="KW-1161">Viral attachment to host cell</keyword>
<keyword evidence="28 33" id="KW-0325">Glycoprotein</keyword>
<evidence type="ECO:0000256" key="26">
    <source>
        <dbReference type="ARBA" id="ARBA00023139"/>
    </source>
</evidence>
<comment type="PTM">
    <text evidence="33">Specific enzymatic cleavages in vivo yield mature proteins. Envelope glycoproteins are synthesized as a inactive precursor that is heavily N-glycosylated and processed likely by host cell furin in the Golgi to yield the mature SU and TM proteins. The cleavage site between SU and TM requires the minimal sequence [KR]-X-[KR]-R. About 2 of the 9 disulfide bonds of gp41 are reduced by P4HB/PDI, following binding to CD4 receptor.</text>
</comment>
<feature type="disulfide bond" evidence="33">
    <location>
        <begin position="125"/>
        <end position="195"/>
    </location>
</feature>
<dbReference type="FunFam" id="2.170.40.20:FF:000001">
    <property type="entry name" value="Envelope glycoprotein gp160"/>
    <property type="match status" value="1"/>
</dbReference>
<dbReference type="GO" id="GO:0039654">
    <property type="term" value="P:fusion of virus membrane with host endosome membrane"/>
    <property type="evidence" value="ECO:0007669"/>
    <property type="project" value="UniProtKB-UniRule"/>
</dbReference>
<feature type="region of interest" description="MPER; binding to GalCer" evidence="33">
    <location>
        <begin position="656"/>
        <end position="677"/>
    </location>
</feature>
<feature type="region of interest" description="Immunosuppression" evidence="33">
    <location>
        <begin position="568"/>
        <end position="586"/>
    </location>
</feature>
<feature type="disulfide bond" evidence="33">
    <location>
        <begin position="130"/>
        <end position="156"/>
    </location>
</feature>
<keyword evidence="24 33" id="KW-0175">Coiled coil</keyword>
<evidence type="ECO:0000256" key="33">
    <source>
        <dbReference type="HAMAP-Rule" id="MF_04083"/>
    </source>
</evidence>
<feature type="coiled-coil region" evidence="33">
    <location>
        <begin position="627"/>
        <end position="661"/>
    </location>
</feature>
<dbReference type="GO" id="GO:1903908">
    <property type="term" value="P:positive regulation of plasma membrane raft polarization"/>
    <property type="evidence" value="ECO:0007669"/>
    <property type="project" value="UniProtKB-UniRule"/>
</dbReference>
<comment type="caution">
    <text evidence="33 34">Lacks conserved residue(s) required for the propagation of feature annotation.</text>
</comment>
<feature type="chain" id="PRO_5023283379" description="Transmembrane protein gp41" evidence="33">
    <location>
        <begin position="506"/>
        <end position="850"/>
    </location>
</feature>
<dbReference type="InterPro" id="IPR000777">
    <property type="entry name" value="HIV1_Gp120"/>
</dbReference>
<comment type="subcellular location">
    <subcellularLocation>
        <location evidence="3">Host cell membrane</location>
        <topology evidence="3">Peripheral membrane protein</topology>
    </subcellularLocation>
    <subcellularLocation>
        <location evidence="1">Host cell membrane</location>
        <topology evidence="1">Single-pass type I membrane protein</topology>
    </subcellularLocation>
    <subcellularLocation>
        <location evidence="2">Host endosome membrane</location>
        <topology evidence="2">Peripheral membrane protein</topology>
    </subcellularLocation>
    <subcellularLocation>
        <location evidence="5">Host endosome membrane</location>
        <topology evidence="5">Single-pass type I membrane protein</topology>
    </subcellularLocation>
    <subcellularLocation>
        <location evidence="6">Virion membrane</location>
        <topology evidence="6">Peripheral membrane protein</topology>
    </subcellularLocation>
    <subcellularLocation>
        <location evidence="4">Virion membrane</location>
        <topology evidence="4">Single-pass type I membrane protein</topology>
    </subcellularLocation>
</comment>
<dbReference type="InterPro" id="IPR036377">
    <property type="entry name" value="Gp120_core_sf"/>
</dbReference>
<evidence type="ECO:0000256" key="25">
    <source>
        <dbReference type="ARBA" id="ARBA00023136"/>
    </source>
</evidence>
<name>G8HDG0_HV1</name>
<comment type="domain">
    <text evidence="33">Some of the most genetically diverse regions of the viral genome are present in Env. They are called variable regions 1 through 5 (V1 through V5). Coreceptor usage of gp120 is determined mainly by the primary structure of the third variable region (V3) in the outer domain of gp120. The sequence of V3 determines which coreceptor, CCR5 and/or CXCR4 (corresponding to R5/macrophage, X4/T cell and R5X4/T cell and macrophage tropism), is used to trigger the fusion potential of the Env complex, and hence which cells the virus can infect. Binding to CCR5 involves a region adjacent in addition to V3.</text>
</comment>
<evidence type="ECO:0000256" key="13">
    <source>
        <dbReference type="ARBA" id="ARBA00022685"/>
    </source>
</evidence>
<evidence type="ECO:0000256" key="28">
    <source>
        <dbReference type="ARBA" id="ARBA00023180"/>
    </source>
</evidence>
<comment type="similarity">
    <text evidence="33">Belongs to the HIV-1 env protein family.</text>
</comment>
<comment type="miscellaneous">
    <text evidence="33">HIV-1 lineages are divided in three main groups, M (for Major), O (for Outlier), and N (for New, or Non-M, Non-O). The vast majority of strains found worldwide belong to the group M. Group O seems to be endemic to and largely confined to Cameroon and neighboring countries in West Central Africa, where these viruses represent a small minority of HIV-1 strains. The group N is represented by a limited number of isolates from Cameroonian persons. The group M is further subdivided in 9 clades or subtypes (A to D, F to H, J and K).</text>
</comment>
<evidence type="ECO:0000256" key="14">
    <source>
        <dbReference type="ARBA" id="ARBA00022692"/>
    </source>
</evidence>
<comment type="domain">
    <text evidence="33">The membrane proximal external region (MPER) present in gp41 is a tryptophan-rich region recognized by the antibodies 2F5, Z13, and 4E10. MPER seems to play a role in fusion.</text>
</comment>
<keyword evidence="7 33" id="KW-1168">Fusion of virus membrane with host membrane</keyword>
<evidence type="ECO:0000256" key="22">
    <source>
        <dbReference type="ARBA" id="ARBA00022989"/>
    </source>
</evidence>
<comment type="miscellaneous">
    <text evidence="33">Inhibitors targeting HIV-1 viral envelope proteins are used as antiretroviral drugs. Attachment of virions to the cell surface via non-specific interactions and CD4 binding can be blocked by inhibitors that include cyanovirin-N, cyclotriazadisulfonamide analogs, PRO 2000, TNX 355 and PRO 542. In addition, BMS 806 can block CD4-induced conformational changes. Env interactions with the coreceptor molecules can be targeted by CCR5 antagonists including SCH-D, maraviroc (UK 427857) and aplaviroc (GW 873140), and the CXCR4 antagonist AMD 070. Fusion of viral and cellular membranes can be inhibited by peptides such as enfuvirtide and tifuvirtide (T 1249). Resistance to inhibitors associated with mutations in Env are observed. Most of the time, single mutations confer only a modest reduction in drug susceptibility. Combination of several mutations is usually required to develop a high-level drug resistance.</text>
</comment>
<evidence type="ECO:0000256" key="21">
    <source>
        <dbReference type="ARBA" id="ARBA00022890"/>
    </source>
</evidence>
<dbReference type="Pfam" id="PF00516">
    <property type="entry name" value="GP120"/>
    <property type="match status" value="1"/>
</dbReference>
<keyword evidence="26 33" id="KW-0564">Palmitate</keyword>
<keyword evidence="12 33" id="KW-1162">Viral penetration into host cytoplasm</keyword>
<feature type="disulfide bond" evidence="33">
    <location>
        <begin position="592"/>
        <end position="598"/>
    </location>
</feature>
<evidence type="ECO:0000256" key="19">
    <source>
        <dbReference type="ARBA" id="ARBA00022870"/>
    </source>
</evidence>
<dbReference type="Pfam" id="PF00517">
    <property type="entry name" value="GP41"/>
    <property type="match status" value="1"/>
</dbReference>
<comment type="function">
    <text evidence="33">Envelope glycoprotein gp160: Oligomerizes in the host endoplasmic reticulum into predominantly trimers. In a second time, gp160 transits in the host Golgi, where glycosylation is completed. The precursor is then proteolytically cleaved in the trans-Golgi and thereby activated by cellular furin or furin-like proteases to produce gp120 and gp41.</text>
</comment>
<keyword evidence="21 33" id="KW-1164">Virus endocytosis by host</keyword>
<dbReference type="GO" id="GO:0055036">
    <property type="term" value="C:virion membrane"/>
    <property type="evidence" value="ECO:0007669"/>
    <property type="project" value="UniProtKB-SubCell"/>
</dbReference>
<evidence type="ECO:0000256" key="9">
    <source>
        <dbReference type="ARBA" id="ARBA00022511"/>
    </source>
</evidence>
<keyword evidence="13 33" id="KW-0165">Cleavage on pair of basic residues</keyword>
<evidence type="ECO:0000256" key="16">
    <source>
        <dbReference type="ARBA" id="ARBA00022729"/>
    </source>
</evidence>
<comment type="domain">
    <text evidence="33">The CD4-binding region is targeted by the antibody b12.</text>
</comment>
<keyword evidence="23 33" id="KW-1039">Host endosome</keyword>
<comment type="function">
    <text evidence="33">Transmembrane protein gp41: Acts as a class I viral fusion protein. Under the current model, the protein has at least 3 conformational states: pre-fusion native state, pre-hairpin intermediate state, and post-fusion hairpin state. During fusion of viral and target intracellular membranes, the coiled coil regions (heptad repeats) assume a trimer-of-hairpins structure, positioning the fusion peptide in close proximity to the C-terminal region of the ectodomain. The formation of this structure appears to drive apposition and subsequent fusion of viral and target cell membranes. Complete fusion occurs in host cell endosomes and is dynamin-dependent, however some lipid transfer might occur at the plasma membrane. The virus undergoes clathrin-dependent internalization long before endosomal fusion, thus minimizing the surface exposure of conserved viral epitopes during fusion and reducing the efficacy of inhibitors targeting these epitopes. Membranes fusion leads to delivery of the nucleocapsid into the cytoplasm.</text>
</comment>
<dbReference type="Gene3D" id="1.10.287.210">
    <property type="match status" value="1"/>
</dbReference>
<feature type="disulfide bond" evidence="33">
    <location>
        <begin position="53"/>
        <end position="73"/>
    </location>
</feature>
<evidence type="ECO:0000256" key="30">
    <source>
        <dbReference type="ARBA" id="ARBA00023288"/>
    </source>
</evidence>
<comment type="subunit">
    <text evidence="33">The mature envelope protein (Env) consists of a homotrimer of non-covalently associated gp120-gp41 heterodimers. The resulting complex protrudes from the virus surface as a spike. There seems to be as few as 10 spikes on the average virion. Surface protein gp120 interacts with host CD4, CCR5 and CXCR4. Gp120 also interacts with the C-type lectins CD209/DC-SIGN and CLEC4M/DC-SIGNR (collectively referred to as DC-SIGN(R)). Gp120 and gp41 interact with GalCer. Gp120 interacts with host ITGA4/ITGB7 complex; on CD4+ T-cells, this interaction results in rapid activation of integrin ITGAL/LFA-1, which facilitates efficient cell-to-cell spreading of HIV-1. Gp120 interacts with cell-associated heparan sulfate; this interaction increases virus infectivity on permissive cells and may be involved in infection of CD4- cells.</text>
</comment>
<comment type="PTM">
    <text evidence="33">Highly glycosylated by host. The high number of glycan on the protein is reffered to as 'glycan shield' because it contributes to hide protein sequence from adaptive immune system.</text>
</comment>
<comment type="PTM">
    <text evidence="33">Palmitoylation of the transmembrane protein and of Env polyprotein (prior to its proteolytic cleavage) is essential for their association with host cell membrane lipid rafts. Palmitoylation is therefore required for envelope trafficking to classical lipid rafts, but not for viral replication.</text>
</comment>
<dbReference type="GO" id="GO:1903911">
    <property type="term" value="P:positive regulation of receptor clustering"/>
    <property type="evidence" value="ECO:0007669"/>
    <property type="project" value="UniProtKB-UniRule"/>
</dbReference>
<dbReference type="HAMAP" id="MF_04083">
    <property type="entry name" value="HIV_ENV"/>
    <property type="match status" value="1"/>
</dbReference>
<evidence type="ECO:0000259" key="36">
    <source>
        <dbReference type="Pfam" id="PF00516"/>
    </source>
</evidence>
<dbReference type="FunFam" id="2.170.40.20:FF:000003">
    <property type="entry name" value="Envelope glycoprotein gp160"/>
    <property type="match status" value="1"/>
</dbReference>
<feature type="domain" description="Human immunodeficiency virus 1 envelope glycoprotein Gp120" evidence="36">
    <location>
        <begin position="33"/>
        <end position="505"/>
    </location>
</feature>
<evidence type="ECO:0000256" key="12">
    <source>
        <dbReference type="ARBA" id="ARBA00022595"/>
    </source>
</evidence>
<comment type="domain">
    <text evidence="33 34">The 17 amino acids long immunosuppressive region is present in many retroviral envelope proteins. Synthetic peptides derived from this relatively conserved sequence inhibit immune function in vitro and in vivo.</text>
</comment>
<dbReference type="EMBL" id="JN562772">
    <property type="protein sequence ID" value="AEQ75956.1"/>
    <property type="molecule type" value="Genomic_RNA"/>
</dbReference>
<feature type="region of interest" description="Fusion peptide" evidence="33">
    <location>
        <begin position="506"/>
        <end position="526"/>
    </location>
</feature>
<feature type="disulfide bond" evidence="33">
    <location>
        <begin position="217"/>
        <end position="246"/>
    </location>
</feature>
<feature type="topological domain" description="Cytoplasmic" evidence="33">
    <location>
        <begin position="700"/>
        <end position="850"/>
    </location>
</feature>
<feature type="site" description="Cleavage; by host furin" evidence="33">
    <location>
        <begin position="505"/>
        <end position="506"/>
    </location>
</feature>
<keyword evidence="31 33" id="KW-1160">Virus entry into host cell</keyword>
<keyword evidence="27 33" id="KW-1015">Disulfide bond</keyword>
<feature type="region of interest" description="V1" evidence="33">
    <location>
        <begin position="130"/>
        <end position="155"/>
    </location>
</feature>
<evidence type="ECO:0000256" key="10">
    <source>
        <dbReference type="ARBA" id="ARBA00022570"/>
    </source>
</evidence>
<evidence type="ECO:0000256" key="1">
    <source>
        <dbReference type="ARBA" id="ARBA00004402"/>
    </source>
</evidence>
<evidence type="ECO:0000256" key="8">
    <source>
        <dbReference type="ARBA" id="ARBA00022510"/>
    </source>
</evidence>
<comment type="subunit">
    <text evidence="32">The mature envelope protein (Env) consists of a homotrimer of non-covalently associated gp120-gp41 heterodimers. The resulting complex protrudes from the virus surface as a spike. There seems to be as few as 10 spikes on the average virion. Interacts with host CD4, CCR5 and CXCR4. Gp120 also interacts with the C-type lectins CD209/DC-SIGN and CLEC4M/DC-SIGNR (collectively referred to as DC-SIGN(R)). Gp120 and gp41 interact with GalCer. Gp120 interacts with host ITGA4/ITGB7 complex; on CD4+ T-cells, this interaction results in rapid activation of integrin ITGAL/LFA-1, which facilitates efficient cell-to-cell spreading of HIV-1. Gp120 interacts with cell-associated heparan sulfate; this interaction increases virus infectivity on permissive cells and may be involved in infection of CD4- cells.</text>
</comment>
<keyword evidence="9 33" id="KW-1032">Host cell membrane</keyword>
<evidence type="ECO:0000256" key="35">
    <source>
        <dbReference type="SAM" id="MobiDB-lite"/>
    </source>
</evidence>
<keyword evidence="8 33" id="KW-1170">Fusion of virus membrane with host endosomal membrane</keyword>
<comment type="subcellular location">
    <molecule>Surface protein gp120</molecule>
    <subcellularLocation>
        <location evidence="33">Virion membrane</location>
        <topology evidence="33">Peripheral membrane protein</topology>
    </subcellularLocation>
    <subcellularLocation>
        <location evidence="33">Host cell membrane</location>
        <topology evidence="33">Peripheral membrane protein</topology>
    </subcellularLocation>
    <subcellularLocation>
        <location evidence="33">Host endosome membrane</location>
        <topology evidence="33">Single-pass type I membrane protein</topology>
    </subcellularLocation>
    <text evidence="33">The surface protein is not anchored to the viral envelope, but associates with the extravirion surface through its binding to TM. It is probably concentrated at the site of budding and incorporated into the virions possibly by contacts between the cytoplasmic tail of Env and the N-terminus of Gag.</text>
</comment>
<feature type="disulfide bond" evidence="33">
    <location>
        <begin position="118"/>
        <end position="204"/>
    </location>
</feature>
<gene>
    <name evidence="33 38" type="primary">env</name>
</gene>
<dbReference type="GO" id="GO:0075512">
    <property type="term" value="P:clathrin-dependent endocytosis of virus by host cell"/>
    <property type="evidence" value="ECO:0007669"/>
    <property type="project" value="UniProtKB-UniRule"/>
</dbReference>
<feature type="domain" description="Retroviral envelope protein GP41-like" evidence="37">
    <location>
        <begin position="524"/>
        <end position="712"/>
    </location>
</feature>
<evidence type="ECO:0000256" key="7">
    <source>
        <dbReference type="ARBA" id="ARBA00022506"/>
    </source>
</evidence>
<accession>G8HDG0</accession>
<keyword evidence="11 33" id="KW-0945">Host-virus interaction</keyword>
<dbReference type="InterPro" id="IPR000328">
    <property type="entry name" value="GP41-like"/>
</dbReference>
<reference evidence="38" key="1">
    <citation type="journal article" date="2011" name="PLoS Pathog.">
        <title>HIV-1 Replication in the Central Nervous System Occurs in Two Distinct Cell Types.</title>
        <authorList>
            <person name="Schnell G."/>
            <person name="Joseph S."/>
            <person name="Spudich S."/>
            <person name="Price R.W."/>
            <person name="Swanstrom R."/>
        </authorList>
    </citation>
    <scope>NUCLEOTIDE SEQUENCE</scope>
    <source>
        <strain evidence="38">5003_P18</strain>
    </source>
</reference>
<evidence type="ECO:0000256" key="15">
    <source>
        <dbReference type="ARBA" id="ARBA00022703"/>
    </source>
</evidence>
<evidence type="ECO:0000256" key="6">
    <source>
        <dbReference type="ARBA" id="ARBA00004650"/>
    </source>
</evidence>
<feature type="region of interest" description="V2" evidence="33">
    <location>
        <begin position="156"/>
        <end position="195"/>
    </location>
</feature>
<evidence type="ECO:0000256" key="20">
    <source>
        <dbReference type="ARBA" id="ARBA00022879"/>
    </source>
</evidence>
<dbReference type="Gene3D" id="2.170.40.20">
    <property type="entry name" value="Human immunodeficiency virus 1, Gp160, envelope glycoprotein"/>
    <property type="match status" value="2"/>
</dbReference>
<keyword evidence="22 33" id="KW-1133">Transmembrane helix</keyword>
<evidence type="ECO:0000256" key="5">
    <source>
        <dbReference type="ARBA" id="ARBA00004578"/>
    </source>
</evidence>
<feature type="region of interest" description="CD4-binding loop" evidence="33">
    <location>
        <begin position="361"/>
        <end position="371"/>
    </location>
</feature>
<evidence type="ECO:0000256" key="29">
    <source>
        <dbReference type="ARBA" id="ARBA00023280"/>
    </source>
</evidence>
<feature type="short sequence motif" description="Di-leucine internalization motif" evidence="33">
    <location>
        <begin position="849"/>
        <end position="850"/>
    </location>
</feature>
<dbReference type="SUPFAM" id="SSF56502">
    <property type="entry name" value="gp120 core"/>
    <property type="match status" value="2"/>
</dbReference>
<evidence type="ECO:0000313" key="38">
    <source>
        <dbReference type="EMBL" id="AEQ75956.1"/>
    </source>
</evidence>
<dbReference type="GO" id="GO:0044175">
    <property type="term" value="C:host cell endosome membrane"/>
    <property type="evidence" value="ECO:0007669"/>
    <property type="project" value="UniProtKB-SubCell"/>
</dbReference>
<feature type="short sequence motif" description="YXXL motif; contains endocytosis signal" evidence="33">
    <location>
        <begin position="706"/>
        <end position="709"/>
    </location>
</feature>
<sequence>MRVRGIRRNYQHWWEWGTLLLGILMICSAADKLWVTVYYGVPVWKDATTTLFCASDAKAHDTEAHNIWATHACVPTDPNPQEVVLENVTENFNMWKNDMVDQMHEDIISLWDQSLKPCVKLTPLCVTLNCTDYSKNDTNSTTSSWERMEVGEMKNCSFNVTTSIVDKMQREYALFYKLDVTPIDKNNTSYRLINCNTSVITQACPKVSFEPIPIHYCTPAGFAIIKCNDKKFSGTGPCTNVSTVQCTHGIRPVVSTQLLLNGSLAEEEIVIRSANFSDNAKIIIVHLNESVQINCTRPNNNTRRSINIGPGRAWYTTGEVVGDIRQAYCNISRAKWNDTLKQVVVKLREQFNNKTIVFNQSSGGDPEIVMHSFNCGGEFFYCNLTQLFNSTWNDTTWPNNTEEDDKITLPCRIKQIVNMWQEVGKAMYAPPIRGQINCTSNITGLLLTRDGGINQTGDTEIFRPGGGDMRDNWRSELYKYKVVKVEPLGIAPTKAKRRVVQREKRAVGIGAVFLGFLGAAGSTMGAASVTLTVQARLLLSGIVQQQNNLLRAIEAQQHLLQLTVWGIKQLQARVLAIERYLKDQQLLGIWGCSGKLICTTSVPWNTSWSNKSLDQIWQNMTWMEWEREINNYTGLIYSLIEESQNQQEKNEQELLALDKWASLWNWFDISKWLWYIKIFIMIIGGLIGLRIVFAVLSIVNRVRQGYSPLSFQIRPPAPRGPDRPEGIEEGGGERDRDTSRPLVEGFLTIIWVDLRSLRLFSYHRLRDLLLIVTRIVELLGRRGWEALKYGWNLLQYWSQELKNSAVSLLDATAIAVAEGTDRIIEVLQRIGRAICNIPTRIRQGLERALL</sequence>
<evidence type="ECO:0000256" key="17">
    <source>
        <dbReference type="ARBA" id="ARBA00022804"/>
    </source>
</evidence>
<dbReference type="CDD" id="cd09909">
    <property type="entry name" value="HIV-1-like_HR1-HR2"/>
    <property type="match status" value="1"/>
</dbReference>
<evidence type="ECO:0000256" key="27">
    <source>
        <dbReference type="ARBA" id="ARBA00023157"/>
    </source>
</evidence>